<dbReference type="Proteomes" id="UP000758155">
    <property type="component" value="Unassembled WGS sequence"/>
</dbReference>
<dbReference type="Pfam" id="PF20150">
    <property type="entry name" value="2EXR"/>
    <property type="match status" value="1"/>
</dbReference>
<evidence type="ECO:0000313" key="2">
    <source>
        <dbReference type="EMBL" id="KAF3045004.1"/>
    </source>
</evidence>
<dbReference type="AlphaFoldDB" id="A0A9P5C3K7"/>
<dbReference type="PANTHER" id="PTHR35910">
    <property type="entry name" value="2EXR DOMAIN-CONTAINING PROTEIN"/>
    <property type="match status" value="1"/>
</dbReference>
<accession>A0A9P5C3K7</accession>
<dbReference type="OrthoDB" id="3473305at2759"/>
<reference evidence="2" key="1">
    <citation type="submission" date="2019-04" db="EMBL/GenBank/DDBJ databases">
        <title>Sequencing of skin fungus with MAO and IRED activity.</title>
        <authorList>
            <person name="Marsaioli A.J."/>
            <person name="Bonatto J.M.C."/>
            <person name="Reis Junior O."/>
        </authorList>
    </citation>
    <scope>NUCLEOTIDE SEQUENCE</scope>
    <source>
        <strain evidence="2">28M1</strain>
    </source>
</reference>
<dbReference type="PANTHER" id="PTHR35910:SF1">
    <property type="entry name" value="2EXR DOMAIN-CONTAINING PROTEIN"/>
    <property type="match status" value="1"/>
</dbReference>
<proteinExistence type="predicted"/>
<feature type="domain" description="2EXR" evidence="1">
    <location>
        <begin position="19"/>
        <end position="99"/>
    </location>
</feature>
<name>A0A9P5C3K7_9PLEO</name>
<dbReference type="EMBL" id="SWKV01000007">
    <property type="protein sequence ID" value="KAF3045004.1"/>
    <property type="molecule type" value="Genomic_DNA"/>
</dbReference>
<evidence type="ECO:0000259" key="1">
    <source>
        <dbReference type="Pfam" id="PF20150"/>
    </source>
</evidence>
<evidence type="ECO:0000313" key="3">
    <source>
        <dbReference type="Proteomes" id="UP000758155"/>
    </source>
</evidence>
<comment type="caution">
    <text evidence="2">The sequence shown here is derived from an EMBL/GenBank/DDBJ whole genome shotgun (WGS) entry which is preliminary data.</text>
</comment>
<dbReference type="InterPro" id="IPR045518">
    <property type="entry name" value="2EXR"/>
</dbReference>
<sequence>MSQPLERRKARSSKRGPDFHLFPRLPLELRIRVWERAAFERLVIINGNISYGYWSPTPVPPVTRACRESRRYSSYCKHFTAARKHPERYFWINPPRDTIQIYPILINPLSTETKEVVRLRIDLSHSKGWGVDDFFWSHGGSLDAFPGLKSVDILVADELARWTSFNDEGWWWWDCIGVGPPPWMRIVSCRTGEWIDAVNCGVYRDWLDNRERGEGEAYRFTRRVAEDVGSYEARVKRVEEFEGLPKTGLDYW</sequence>
<protein>
    <recommendedName>
        <fullName evidence="1">2EXR domain-containing protein</fullName>
    </recommendedName>
</protein>
<organism evidence="2 3">
    <name type="scientific">Didymella heteroderae</name>
    <dbReference type="NCBI Taxonomy" id="1769908"/>
    <lineage>
        <taxon>Eukaryota</taxon>
        <taxon>Fungi</taxon>
        <taxon>Dikarya</taxon>
        <taxon>Ascomycota</taxon>
        <taxon>Pezizomycotina</taxon>
        <taxon>Dothideomycetes</taxon>
        <taxon>Pleosporomycetidae</taxon>
        <taxon>Pleosporales</taxon>
        <taxon>Pleosporineae</taxon>
        <taxon>Didymellaceae</taxon>
        <taxon>Didymella</taxon>
    </lineage>
</organism>
<gene>
    <name evidence="2" type="ORF">E8E12_002647</name>
</gene>
<keyword evidence="3" id="KW-1185">Reference proteome</keyword>